<keyword evidence="4" id="KW-0732">Signal</keyword>
<dbReference type="AlphaFoldDB" id="A0A084VY20"/>
<dbReference type="GO" id="GO:0005549">
    <property type="term" value="F:odorant binding"/>
    <property type="evidence" value="ECO:0007669"/>
    <property type="project" value="InterPro"/>
</dbReference>
<evidence type="ECO:0000256" key="5">
    <source>
        <dbReference type="ARBA" id="ARBA00023157"/>
    </source>
</evidence>
<dbReference type="EMBL" id="ATLV01018249">
    <property type="status" value="NOT_ANNOTATED_CDS"/>
    <property type="molecule type" value="Genomic_DNA"/>
</dbReference>
<proteinExistence type="inferred from homology"/>
<dbReference type="OrthoDB" id="7722701at2759"/>
<dbReference type="InterPro" id="IPR036728">
    <property type="entry name" value="PBP_GOBP_sf"/>
</dbReference>
<gene>
    <name evidence="6" type="ORF">ZHAS_00010617</name>
</gene>
<evidence type="ECO:0000313" key="7">
    <source>
        <dbReference type="EnsemblMetazoa" id="ASIC010617-PA"/>
    </source>
</evidence>
<evidence type="ECO:0000256" key="4">
    <source>
        <dbReference type="ARBA" id="ARBA00022729"/>
    </source>
</evidence>
<keyword evidence="8" id="KW-1185">Reference proteome</keyword>
<dbReference type="SUPFAM" id="SSF47565">
    <property type="entry name" value="Insect pheromone/odorant-binding proteins"/>
    <property type="match status" value="2"/>
</dbReference>
<dbReference type="GO" id="GO:0007608">
    <property type="term" value="P:sensory perception of smell"/>
    <property type="evidence" value="ECO:0007669"/>
    <property type="project" value="TreeGrafter"/>
</dbReference>
<name>A0A084VY20_ANOSI</name>
<dbReference type="EnsemblMetazoa" id="ASIC010617-RA">
    <property type="protein sequence ID" value="ASIC010617-PA"/>
    <property type="gene ID" value="ASIC010617"/>
</dbReference>
<dbReference type="VEuPathDB" id="VectorBase:ASIS003637"/>
<evidence type="ECO:0000313" key="8">
    <source>
        <dbReference type="Proteomes" id="UP000030765"/>
    </source>
</evidence>
<dbReference type="STRING" id="74873.A0A084VY20"/>
<protein>
    <submittedName>
        <fullName evidence="6 7">Uncharacterized protein</fullName>
    </submittedName>
</protein>
<organism evidence="6">
    <name type="scientific">Anopheles sinensis</name>
    <name type="common">Mosquito</name>
    <dbReference type="NCBI Taxonomy" id="74873"/>
    <lineage>
        <taxon>Eukaryota</taxon>
        <taxon>Metazoa</taxon>
        <taxon>Ecdysozoa</taxon>
        <taxon>Arthropoda</taxon>
        <taxon>Hexapoda</taxon>
        <taxon>Insecta</taxon>
        <taxon>Pterygota</taxon>
        <taxon>Neoptera</taxon>
        <taxon>Endopterygota</taxon>
        <taxon>Diptera</taxon>
        <taxon>Nematocera</taxon>
        <taxon>Culicoidea</taxon>
        <taxon>Culicidae</taxon>
        <taxon>Anophelinae</taxon>
        <taxon>Anopheles</taxon>
    </lineage>
</organism>
<sequence>MASHIPDPQRKAVSYRSLLFAAPEKNNTHIGATWNALDPEQMRFVYSRCFEDNLPAGPKRAVYVKNWIQWQLEPNDETTHCFAKCVLEGIQLYDPVAKKFRSKRITIQHEAFKAFTGAKDDEVARYKAAVASLKVGSGSCSDVFNTYSPVLKQFHDVSQLVYLSVSAVAAKIYEADPNVKRKGESFMEYCAKRAWKGKNKDDECKARKYGLTGSNELKQAVDCIFRGFRYINENGFNPDEIVRDFKLINKANLEPQVRSILSKCSGDKAYDFYSCLLQSDVKEEFKNAFDFRELRSVDYSYLVVGNVYDPAKVKAEMAKADAKVC</sequence>
<dbReference type="OMA" id="NDETTHC"/>
<keyword evidence="5" id="KW-1015">Disulfide bond</keyword>
<comment type="subcellular location">
    <subcellularLocation>
        <location evidence="1">Secreted</location>
    </subcellularLocation>
</comment>
<reference evidence="6 8" key="1">
    <citation type="journal article" date="2014" name="BMC Genomics">
        <title>Genome sequence of Anopheles sinensis provides insight into genetics basis of mosquito competence for malaria parasites.</title>
        <authorList>
            <person name="Zhou D."/>
            <person name="Zhang D."/>
            <person name="Ding G."/>
            <person name="Shi L."/>
            <person name="Hou Q."/>
            <person name="Ye Y."/>
            <person name="Xu Y."/>
            <person name="Zhou H."/>
            <person name="Xiong C."/>
            <person name="Li S."/>
            <person name="Yu J."/>
            <person name="Hong S."/>
            <person name="Yu X."/>
            <person name="Zou P."/>
            <person name="Chen C."/>
            <person name="Chang X."/>
            <person name="Wang W."/>
            <person name="Lv Y."/>
            <person name="Sun Y."/>
            <person name="Ma L."/>
            <person name="Shen B."/>
            <person name="Zhu C."/>
        </authorList>
    </citation>
    <scope>NUCLEOTIDE SEQUENCE [LARGE SCALE GENOMIC DNA]</scope>
</reference>
<dbReference type="Gene3D" id="1.10.238.20">
    <property type="entry name" value="Pheromone/general odorant binding protein domain"/>
    <property type="match status" value="2"/>
</dbReference>
<dbReference type="PANTHER" id="PTHR11857">
    <property type="entry name" value="ODORANT BINDING PROTEIN-RELATED"/>
    <property type="match status" value="1"/>
</dbReference>
<reference evidence="7" key="2">
    <citation type="submission" date="2020-05" db="UniProtKB">
        <authorList>
            <consortium name="EnsemblMetazoa"/>
        </authorList>
    </citation>
    <scope>IDENTIFICATION</scope>
</reference>
<dbReference type="Pfam" id="PF01395">
    <property type="entry name" value="PBP_GOBP"/>
    <property type="match status" value="1"/>
</dbReference>
<evidence type="ECO:0000256" key="2">
    <source>
        <dbReference type="ARBA" id="ARBA00008098"/>
    </source>
</evidence>
<dbReference type="CDD" id="cd23992">
    <property type="entry name" value="PBP_GOBP"/>
    <property type="match status" value="1"/>
</dbReference>
<dbReference type="VEuPathDB" id="VectorBase:ASIC010617"/>
<keyword evidence="3" id="KW-0964">Secreted</keyword>
<dbReference type="PANTHER" id="PTHR11857:SF43">
    <property type="entry name" value="GEO07291P1-RELATED"/>
    <property type="match status" value="1"/>
</dbReference>
<evidence type="ECO:0000256" key="3">
    <source>
        <dbReference type="ARBA" id="ARBA00022525"/>
    </source>
</evidence>
<comment type="similarity">
    <text evidence="2">Belongs to the PBP/GOBP family.</text>
</comment>
<dbReference type="GO" id="GO:0005615">
    <property type="term" value="C:extracellular space"/>
    <property type="evidence" value="ECO:0007669"/>
    <property type="project" value="TreeGrafter"/>
</dbReference>
<evidence type="ECO:0000313" key="6">
    <source>
        <dbReference type="EMBL" id="KFB42864.1"/>
    </source>
</evidence>
<evidence type="ECO:0000256" key="1">
    <source>
        <dbReference type="ARBA" id="ARBA00004613"/>
    </source>
</evidence>
<dbReference type="EMBL" id="KE525226">
    <property type="protein sequence ID" value="KFB42864.1"/>
    <property type="molecule type" value="Genomic_DNA"/>
</dbReference>
<dbReference type="InterPro" id="IPR006170">
    <property type="entry name" value="PBP/GOBP"/>
</dbReference>
<dbReference type="Proteomes" id="UP000030765">
    <property type="component" value="Unassembled WGS sequence"/>
</dbReference>
<accession>A0A084VY20</accession>